<dbReference type="InterPro" id="IPR036551">
    <property type="entry name" value="Flavin_trans-like"/>
</dbReference>
<feature type="chain" id="PRO_5046296320" description="Flavoprotein domain-containing protein" evidence="1">
    <location>
        <begin position="23"/>
        <end position="82"/>
    </location>
</feature>
<proteinExistence type="predicted"/>
<comment type="caution">
    <text evidence="2">The sequence shown here is derived from an EMBL/GenBank/DDBJ whole genome shotgun (WGS) entry which is preliminary data.</text>
</comment>
<feature type="signal peptide" evidence="1">
    <location>
        <begin position="1"/>
        <end position="22"/>
    </location>
</feature>
<keyword evidence="3" id="KW-1185">Reference proteome</keyword>
<evidence type="ECO:0000313" key="3">
    <source>
        <dbReference type="Proteomes" id="UP001500280"/>
    </source>
</evidence>
<keyword evidence="1" id="KW-0732">Signal</keyword>
<protein>
    <recommendedName>
        <fullName evidence="4">Flavoprotein domain-containing protein</fullName>
    </recommendedName>
</protein>
<dbReference type="Proteomes" id="UP001500280">
    <property type="component" value="Unassembled WGS sequence"/>
</dbReference>
<sequence length="82" mass="8748">MTARTLYIVVCGAPLAARTADAVVVVPTTFNTLNAWSNGNAYSYPLTVLCVAAEVPWRDEDLLARCLIGIPATPRGPLSVRC</sequence>
<evidence type="ECO:0008006" key="4">
    <source>
        <dbReference type="Google" id="ProtNLM"/>
    </source>
</evidence>
<evidence type="ECO:0000256" key="1">
    <source>
        <dbReference type="SAM" id="SignalP"/>
    </source>
</evidence>
<accession>A0ABN2GWQ7</accession>
<dbReference type="EMBL" id="BAAANF010000007">
    <property type="protein sequence ID" value="GAA1678112.1"/>
    <property type="molecule type" value="Genomic_DNA"/>
</dbReference>
<gene>
    <name evidence="2" type="ORF">GCM10009745_22050</name>
</gene>
<dbReference type="SUPFAM" id="SSF52507">
    <property type="entry name" value="Homo-oligomeric flavin-containing Cys decarboxylases, HFCD"/>
    <property type="match status" value="1"/>
</dbReference>
<reference evidence="2 3" key="1">
    <citation type="journal article" date="2019" name="Int. J. Syst. Evol. Microbiol.">
        <title>The Global Catalogue of Microorganisms (GCM) 10K type strain sequencing project: providing services to taxonomists for standard genome sequencing and annotation.</title>
        <authorList>
            <consortium name="The Broad Institute Genomics Platform"/>
            <consortium name="The Broad Institute Genome Sequencing Center for Infectious Disease"/>
            <person name="Wu L."/>
            <person name="Ma J."/>
        </authorList>
    </citation>
    <scope>NUCLEOTIDE SEQUENCE [LARGE SCALE GENOMIC DNA]</scope>
    <source>
        <strain evidence="2 3">JCM 14307</strain>
    </source>
</reference>
<organism evidence="2 3">
    <name type="scientific">Kribbella yunnanensis</name>
    <dbReference type="NCBI Taxonomy" id="190194"/>
    <lineage>
        <taxon>Bacteria</taxon>
        <taxon>Bacillati</taxon>
        <taxon>Actinomycetota</taxon>
        <taxon>Actinomycetes</taxon>
        <taxon>Propionibacteriales</taxon>
        <taxon>Kribbellaceae</taxon>
        <taxon>Kribbella</taxon>
    </lineage>
</organism>
<name>A0ABN2GWQ7_9ACTN</name>
<evidence type="ECO:0000313" key="2">
    <source>
        <dbReference type="EMBL" id="GAA1678112.1"/>
    </source>
</evidence>